<reference evidence="2" key="1">
    <citation type="submission" date="2016-01" db="EMBL/GenBank/DDBJ databases">
        <authorList>
            <person name="Peeters C."/>
        </authorList>
    </citation>
    <scope>NUCLEOTIDE SEQUENCE</scope>
    <source>
        <strain evidence="2">LMG 29321</strain>
    </source>
</reference>
<dbReference type="EMBL" id="FCOX02000075">
    <property type="protein sequence ID" value="SAL05154.1"/>
    <property type="molecule type" value="Genomic_DNA"/>
</dbReference>
<evidence type="ECO:0000313" key="2">
    <source>
        <dbReference type="EMBL" id="SAL05154.1"/>
    </source>
</evidence>
<sequence length="142" mass="15235">MARWPIGLTSICRAATRRSASRARSSKLAGRPAQCSPATRPSNARAPASWRSFADLAAALHGIAARIVDLLASVAPELDYGRHDGIKNGAMAIDAFREALAPDTSAARRARIALQLNEHRPLDTLAMVRLWQLLSGRKAIAS</sequence>
<evidence type="ECO:0000256" key="1">
    <source>
        <dbReference type="SAM" id="MobiDB-lite"/>
    </source>
</evidence>
<proteinExistence type="predicted"/>
<protein>
    <submittedName>
        <fullName evidence="2">Uncharacterized protein</fullName>
    </submittedName>
</protein>
<keyword evidence="3" id="KW-1185">Reference proteome</keyword>
<evidence type="ECO:0000313" key="3">
    <source>
        <dbReference type="Proteomes" id="UP000071859"/>
    </source>
</evidence>
<gene>
    <name evidence="2" type="ORF">AWB78_07328</name>
</gene>
<dbReference type="Proteomes" id="UP000071859">
    <property type="component" value="Unassembled WGS sequence"/>
</dbReference>
<name>A0A158EEB4_9BURK</name>
<accession>A0A158EEB4</accession>
<dbReference type="AlphaFoldDB" id="A0A158EEB4"/>
<comment type="caution">
    <text evidence="2">The sequence shown here is derived from an EMBL/GenBank/DDBJ whole genome shotgun (WGS) entry which is preliminary data.</text>
</comment>
<organism evidence="2 3">
    <name type="scientific">Caballeronia calidae</name>
    <dbReference type="NCBI Taxonomy" id="1777139"/>
    <lineage>
        <taxon>Bacteria</taxon>
        <taxon>Pseudomonadati</taxon>
        <taxon>Pseudomonadota</taxon>
        <taxon>Betaproteobacteria</taxon>
        <taxon>Burkholderiales</taxon>
        <taxon>Burkholderiaceae</taxon>
        <taxon>Caballeronia</taxon>
    </lineage>
</organism>
<feature type="region of interest" description="Disordered" evidence="1">
    <location>
        <begin position="22"/>
        <end position="46"/>
    </location>
</feature>